<accession>A0A0C9T5W7</accession>
<keyword evidence="1" id="KW-1133">Transmembrane helix</keyword>
<keyword evidence="1" id="KW-0812">Transmembrane</keyword>
<evidence type="ECO:0000313" key="3">
    <source>
        <dbReference type="Proteomes" id="UP000054279"/>
    </source>
</evidence>
<keyword evidence="3" id="KW-1185">Reference proteome</keyword>
<feature type="transmembrane region" description="Helical" evidence="1">
    <location>
        <begin position="74"/>
        <end position="98"/>
    </location>
</feature>
<dbReference type="AlphaFoldDB" id="A0A0C9T5W7"/>
<sequence>MSAYWPFPRVFHPNKLEYLSIIMAQGIDAITPTEEPEKVLPTEARQLQIAAPKKKQAGASWQGEDRHVLPHNNLPVICFAFALAVFLSALDQTMYVFLIL</sequence>
<dbReference type="EMBL" id="KN837501">
    <property type="protein sequence ID" value="KIJ24328.1"/>
    <property type="molecule type" value="Genomic_DNA"/>
</dbReference>
<gene>
    <name evidence="2" type="ORF">M422DRAFT_274920</name>
</gene>
<dbReference type="Proteomes" id="UP000054279">
    <property type="component" value="Unassembled WGS sequence"/>
</dbReference>
<proteinExistence type="predicted"/>
<reference evidence="2 3" key="1">
    <citation type="submission" date="2014-06" db="EMBL/GenBank/DDBJ databases">
        <title>Evolutionary Origins and Diversification of the Mycorrhizal Mutualists.</title>
        <authorList>
            <consortium name="DOE Joint Genome Institute"/>
            <consortium name="Mycorrhizal Genomics Consortium"/>
            <person name="Kohler A."/>
            <person name="Kuo A."/>
            <person name="Nagy L.G."/>
            <person name="Floudas D."/>
            <person name="Copeland A."/>
            <person name="Barry K.W."/>
            <person name="Cichocki N."/>
            <person name="Veneault-Fourrey C."/>
            <person name="LaButti K."/>
            <person name="Lindquist E.A."/>
            <person name="Lipzen A."/>
            <person name="Lundell T."/>
            <person name="Morin E."/>
            <person name="Murat C."/>
            <person name="Riley R."/>
            <person name="Ohm R."/>
            <person name="Sun H."/>
            <person name="Tunlid A."/>
            <person name="Henrissat B."/>
            <person name="Grigoriev I.V."/>
            <person name="Hibbett D.S."/>
            <person name="Martin F."/>
        </authorList>
    </citation>
    <scope>NUCLEOTIDE SEQUENCE [LARGE SCALE GENOMIC DNA]</scope>
    <source>
        <strain evidence="2 3">SS14</strain>
    </source>
</reference>
<protein>
    <submittedName>
        <fullName evidence="2">Uncharacterized protein</fullName>
    </submittedName>
</protein>
<organism evidence="2 3">
    <name type="scientific">Sphaerobolus stellatus (strain SS14)</name>
    <dbReference type="NCBI Taxonomy" id="990650"/>
    <lineage>
        <taxon>Eukaryota</taxon>
        <taxon>Fungi</taxon>
        <taxon>Dikarya</taxon>
        <taxon>Basidiomycota</taxon>
        <taxon>Agaricomycotina</taxon>
        <taxon>Agaricomycetes</taxon>
        <taxon>Phallomycetidae</taxon>
        <taxon>Geastrales</taxon>
        <taxon>Sphaerobolaceae</taxon>
        <taxon>Sphaerobolus</taxon>
    </lineage>
</organism>
<evidence type="ECO:0000313" key="2">
    <source>
        <dbReference type="EMBL" id="KIJ24328.1"/>
    </source>
</evidence>
<dbReference type="HOGENOM" id="CLU_180975_0_0_1"/>
<evidence type="ECO:0000256" key="1">
    <source>
        <dbReference type="SAM" id="Phobius"/>
    </source>
</evidence>
<name>A0A0C9T5W7_SPHS4</name>
<keyword evidence="1" id="KW-0472">Membrane</keyword>